<dbReference type="Proteomes" id="UP000624244">
    <property type="component" value="Unassembled WGS sequence"/>
</dbReference>
<comment type="caution">
    <text evidence="1">The sequence shown here is derived from an EMBL/GenBank/DDBJ whole genome shotgun (WGS) entry which is preliminary data.</text>
</comment>
<evidence type="ECO:0000313" key="1">
    <source>
        <dbReference type="EMBL" id="KAF5852789.1"/>
    </source>
</evidence>
<dbReference type="AlphaFoldDB" id="A0A8H5ZPP4"/>
<sequence>MRDCELSEAQRMYAIAQFEGGSSTAKISNALNCRKARATVSRERYYSYGYRLDTYDFATTYNY</sequence>
<organism evidence="1 2">
    <name type="scientific">Cochliobolus sativus</name>
    <name type="common">Common root rot and spot blotch fungus</name>
    <name type="synonym">Bipolaris sorokiniana</name>
    <dbReference type="NCBI Taxonomy" id="45130"/>
    <lineage>
        <taxon>Eukaryota</taxon>
        <taxon>Fungi</taxon>
        <taxon>Dikarya</taxon>
        <taxon>Ascomycota</taxon>
        <taxon>Pezizomycotina</taxon>
        <taxon>Dothideomycetes</taxon>
        <taxon>Pleosporomycetidae</taxon>
        <taxon>Pleosporales</taxon>
        <taxon>Pleosporineae</taxon>
        <taxon>Pleosporaceae</taxon>
        <taxon>Bipolaris</taxon>
    </lineage>
</organism>
<name>A0A8H5ZPP4_COCSA</name>
<gene>
    <name evidence="1" type="ORF">GGP41_008242</name>
</gene>
<dbReference type="EMBL" id="WNKQ01000003">
    <property type="protein sequence ID" value="KAF5852789.1"/>
    <property type="molecule type" value="Genomic_DNA"/>
</dbReference>
<evidence type="ECO:0000313" key="2">
    <source>
        <dbReference type="Proteomes" id="UP000624244"/>
    </source>
</evidence>
<proteinExistence type="predicted"/>
<reference evidence="1" key="1">
    <citation type="submission" date="2019-11" db="EMBL/GenBank/DDBJ databases">
        <title>Bipolaris sorokiniana Genome sequencing.</title>
        <authorList>
            <person name="Wang H."/>
        </authorList>
    </citation>
    <scope>NUCLEOTIDE SEQUENCE</scope>
</reference>
<protein>
    <submittedName>
        <fullName evidence="1">Uncharacterized protein</fullName>
    </submittedName>
</protein>
<accession>A0A8H5ZPP4</accession>